<evidence type="ECO:0000256" key="4">
    <source>
        <dbReference type="ARBA" id="ARBA00023040"/>
    </source>
</evidence>
<feature type="domain" description="G-protein coupled receptors family 1 profile" evidence="10">
    <location>
        <begin position="79"/>
        <end position="354"/>
    </location>
</feature>
<reference evidence="11" key="1">
    <citation type="submission" date="2022-11" db="UniProtKB">
        <authorList>
            <consortium name="EnsemblMetazoa"/>
        </authorList>
    </citation>
    <scope>IDENTIFICATION</scope>
</reference>
<dbReference type="PROSITE" id="PS50262">
    <property type="entry name" value="G_PROTEIN_RECEP_F1_2"/>
    <property type="match status" value="1"/>
</dbReference>
<feature type="transmembrane region" description="Helical" evidence="9">
    <location>
        <begin position="100"/>
        <end position="121"/>
    </location>
</feature>
<dbReference type="FunFam" id="1.20.1070.10:FF:000291">
    <property type="entry name" value="Predicted protein"/>
    <property type="match status" value="1"/>
</dbReference>
<dbReference type="SMART" id="SM01381">
    <property type="entry name" value="7TM_GPCR_Srsx"/>
    <property type="match status" value="1"/>
</dbReference>
<evidence type="ECO:0000256" key="5">
    <source>
        <dbReference type="ARBA" id="ARBA00023136"/>
    </source>
</evidence>
<feature type="transmembrane region" description="Helical" evidence="9">
    <location>
        <begin position="331"/>
        <end position="357"/>
    </location>
</feature>
<dbReference type="Proteomes" id="UP000887567">
    <property type="component" value="Unplaced"/>
</dbReference>
<evidence type="ECO:0000256" key="8">
    <source>
        <dbReference type="RuleBase" id="RU000688"/>
    </source>
</evidence>
<feature type="transmembrane region" description="Helical" evidence="9">
    <location>
        <begin position="240"/>
        <end position="265"/>
    </location>
</feature>
<keyword evidence="5 9" id="KW-0472">Membrane</keyword>
<name>A0A913XWC5_EXADI</name>
<dbReference type="OrthoDB" id="5960845at2759"/>
<comment type="similarity">
    <text evidence="8">Belongs to the G-protein coupled receptor 1 family.</text>
</comment>
<dbReference type="PROSITE" id="PS00237">
    <property type="entry name" value="G_PROTEIN_RECEP_F1_1"/>
    <property type="match status" value="1"/>
</dbReference>
<dbReference type="InterPro" id="IPR017452">
    <property type="entry name" value="GPCR_Rhodpsn_7TM"/>
</dbReference>
<protein>
    <recommendedName>
        <fullName evidence="10">G-protein coupled receptors family 1 profile domain-containing protein</fullName>
    </recommendedName>
</protein>
<dbReference type="RefSeq" id="XP_020910225.1">
    <property type="nucleotide sequence ID" value="XM_021054566.2"/>
</dbReference>
<evidence type="ECO:0000256" key="6">
    <source>
        <dbReference type="ARBA" id="ARBA00023170"/>
    </source>
</evidence>
<comment type="subcellular location">
    <subcellularLocation>
        <location evidence="1">Membrane</location>
        <topology evidence="1">Multi-pass membrane protein</topology>
    </subcellularLocation>
</comment>
<evidence type="ECO:0000313" key="12">
    <source>
        <dbReference type="Proteomes" id="UP000887567"/>
    </source>
</evidence>
<dbReference type="EnsemblMetazoa" id="XM_021054566.2">
    <property type="protein sequence ID" value="XP_020910225.1"/>
    <property type="gene ID" value="LOC110248073"/>
</dbReference>
<evidence type="ECO:0000256" key="2">
    <source>
        <dbReference type="ARBA" id="ARBA00022692"/>
    </source>
</evidence>
<keyword evidence="12" id="KW-1185">Reference proteome</keyword>
<dbReference type="GeneID" id="110248073"/>
<dbReference type="PANTHER" id="PTHR24243:SF208">
    <property type="entry name" value="PYROKININ-1 RECEPTOR"/>
    <property type="match status" value="1"/>
</dbReference>
<dbReference type="CDD" id="cd00637">
    <property type="entry name" value="7tm_classA_rhodopsin-like"/>
    <property type="match status" value="1"/>
</dbReference>
<dbReference type="GO" id="GO:0004930">
    <property type="term" value="F:G protein-coupled receptor activity"/>
    <property type="evidence" value="ECO:0007669"/>
    <property type="project" value="UniProtKB-KW"/>
</dbReference>
<dbReference type="PRINTS" id="PR00237">
    <property type="entry name" value="GPCRRHODOPSN"/>
</dbReference>
<dbReference type="SUPFAM" id="SSF81321">
    <property type="entry name" value="Family A G protein-coupled receptor-like"/>
    <property type="match status" value="1"/>
</dbReference>
<evidence type="ECO:0000256" key="1">
    <source>
        <dbReference type="ARBA" id="ARBA00004141"/>
    </source>
</evidence>
<evidence type="ECO:0000256" key="7">
    <source>
        <dbReference type="ARBA" id="ARBA00023224"/>
    </source>
</evidence>
<feature type="transmembrane region" description="Helical" evidence="9">
    <location>
        <begin position="189"/>
        <end position="208"/>
    </location>
</feature>
<dbReference type="KEGG" id="epa:110248073"/>
<keyword evidence="4 8" id="KW-0297">G-protein coupled receptor</keyword>
<dbReference type="AlphaFoldDB" id="A0A913XWC5"/>
<dbReference type="InterPro" id="IPR000276">
    <property type="entry name" value="GPCR_Rhodpsn"/>
</dbReference>
<keyword evidence="2 8" id="KW-0812">Transmembrane</keyword>
<feature type="transmembrane region" description="Helical" evidence="9">
    <location>
        <begin position="156"/>
        <end position="177"/>
    </location>
</feature>
<sequence length="401" mass="45515">MFNNSTAVNSTTPAPTTIFMTTMITSAATTMFNHSDNYTQLNGTSPPRGRYCPEQQTNQQERIIKITAYSVILVVSLIGNILIAAVILSNKKMKKPTNYFILNMAISDLVIPTMVVSRQLVLLCTQPKHISEWLVEGTIGTLLCKLVHFFQDVTTAVSIFSLILITVDRFIAVVYPMKHYIMSSKTCKVSILATWLVGMSIHAVYLYTYEVLVIHGMNLCSSGWYTKFGRELGAIFVRNYYLILFFLLAVMPVVVMAVAYTIIIVSLKRQSIPLGDSFSDRQKRQRANREQKILRMAIAIIVTFVILWIPYNVFIFLELFVYNDGAPKPCFLITFHFIAFFCAYANAAVNPCIVFMFSQNFRHGFMQMLANVGIIKNRSIRQQTTTQISMTMQNKAYENDS</sequence>
<proteinExistence type="inferred from homology"/>
<dbReference type="OMA" id="PACTRAN"/>
<dbReference type="GO" id="GO:0016020">
    <property type="term" value="C:membrane"/>
    <property type="evidence" value="ECO:0007669"/>
    <property type="project" value="UniProtKB-SubCell"/>
</dbReference>
<keyword evidence="6 8" id="KW-0675">Receptor</keyword>
<dbReference type="Gene3D" id="1.20.1070.10">
    <property type="entry name" value="Rhodopsin 7-helix transmembrane proteins"/>
    <property type="match status" value="1"/>
</dbReference>
<dbReference type="Pfam" id="PF00001">
    <property type="entry name" value="7tm_1"/>
    <property type="match status" value="1"/>
</dbReference>
<accession>A0A913XWC5</accession>
<evidence type="ECO:0000256" key="3">
    <source>
        <dbReference type="ARBA" id="ARBA00022989"/>
    </source>
</evidence>
<feature type="transmembrane region" description="Helical" evidence="9">
    <location>
        <begin position="66"/>
        <end position="88"/>
    </location>
</feature>
<evidence type="ECO:0000259" key="10">
    <source>
        <dbReference type="PROSITE" id="PS50262"/>
    </source>
</evidence>
<keyword evidence="3 9" id="KW-1133">Transmembrane helix</keyword>
<organism evidence="11 12">
    <name type="scientific">Exaiptasia diaphana</name>
    <name type="common">Tropical sea anemone</name>
    <name type="synonym">Aiptasia pulchella</name>
    <dbReference type="NCBI Taxonomy" id="2652724"/>
    <lineage>
        <taxon>Eukaryota</taxon>
        <taxon>Metazoa</taxon>
        <taxon>Cnidaria</taxon>
        <taxon>Anthozoa</taxon>
        <taxon>Hexacorallia</taxon>
        <taxon>Actiniaria</taxon>
        <taxon>Aiptasiidae</taxon>
        <taxon>Exaiptasia</taxon>
    </lineage>
</organism>
<evidence type="ECO:0000256" key="9">
    <source>
        <dbReference type="SAM" id="Phobius"/>
    </source>
</evidence>
<keyword evidence="7 8" id="KW-0807">Transducer</keyword>
<feature type="transmembrane region" description="Helical" evidence="9">
    <location>
        <begin position="293"/>
        <end position="311"/>
    </location>
</feature>
<dbReference type="PANTHER" id="PTHR24243">
    <property type="entry name" value="G-PROTEIN COUPLED RECEPTOR"/>
    <property type="match status" value="1"/>
</dbReference>
<evidence type="ECO:0000313" key="11">
    <source>
        <dbReference type="EnsemblMetazoa" id="XP_020910225.1"/>
    </source>
</evidence>